<sequence length="286" mass="29782">MVSNHFRGKVCVVTGAASGIGLAVGAALLDQGATVVLADFDADRLTTVAEGLSMHDGRVHSAVVDVTVQEAVQALVEGAARAHGSLDFLFNNAGVGGTMPIGVATLEQWRRIVDLNLWGVIYGVHAAVPIMVRQGSGHIVNTASLAGLVPFPYQSLYCTTKYGVVGLSESLRHELAADGVRVSVACPGNVVSRIFGTPILGRPVDAAPPEDSIPAEEAARLILAGVAAGEGIIAFPEKPRELWRSYAESPDSVEGYLKEVARQRRAAFATGDAQALFRATQSAGGT</sequence>
<dbReference type="EC" id="1.-.-.-" evidence="5"/>
<keyword evidence="2" id="KW-0521">NADP</keyword>
<evidence type="ECO:0000256" key="3">
    <source>
        <dbReference type="ARBA" id="ARBA00023002"/>
    </source>
</evidence>
<dbReference type="Gene3D" id="3.40.50.720">
    <property type="entry name" value="NAD(P)-binding Rossmann-like Domain"/>
    <property type="match status" value="1"/>
</dbReference>
<protein>
    <submittedName>
        <fullName evidence="5">SDR family oxidoreductase</fullName>
        <ecNumber evidence="5">1.-.-.-</ecNumber>
    </submittedName>
</protein>
<dbReference type="SUPFAM" id="SSF51735">
    <property type="entry name" value="NAD(P)-binding Rossmann-fold domains"/>
    <property type="match status" value="1"/>
</dbReference>
<dbReference type="Proteomes" id="UP001172687">
    <property type="component" value="Unassembled WGS sequence"/>
</dbReference>
<evidence type="ECO:0000256" key="1">
    <source>
        <dbReference type="ARBA" id="ARBA00006484"/>
    </source>
</evidence>
<dbReference type="PANTHER" id="PTHR43391">
    <property type="entry name" value="RETINOL DEHYDROGENASE-RELATED"/>
    <property type="match status" value="1"/>
</dbReference>
<dbReference type="PRINTS" id="PR00080">
    <property type="entry name" value="SDRFAMILY"/>
</dbReference>
<dbReference type="PROSITE" id="PS00061">
    <property type="entry name" value="ADH_SHORT"/>
    <property type="match status" value="1"/>
</dbReference>
<evidence type="ECO:0000256" key="4">
    <source>
        <dbReference type="RuleBase" id="RU000363"/>
    </source>
</evidence>
<dbReference type="Pfam" id="PF00106">
    <property type="entry name" value="adh_short"/>
    <property type="match status" value="1"/>
</dbReference>
<dbReference type="RefSeq" id="WP_208675074.1">
    <property type="nucleotide sequence ID" value="NZ_CP070380.1"/>
</dbReference>
<reference evidence="5" key="1">
    <citation type="submission" date="2023-07" db="EMBL/GenBank/DDBJ databases">
        <title>Degradation of tert-butanol by M. austroafricanum TBA100.</title>
        <authorList>
            <person name="Helbich S."/>
            <person name="Vainshtein Y."/>
        </authorList>
    </citation>
    <scope>NUCLEOTIDE SEQUENCE</scope>
    <source>
        <strain evidence="5">TBA100</strain>
    </source>
</reference>
<comment type="similarity">
    <text evidence="1 4">Belongs to the short-chain dehydrogenases/reductases (SDR) family.</text>
</comment>
<proteinExistence type="inferred from homology"/>
<dbReference type="EMBL" id="JAUHTC010000030">
    <property type="protein sequence ID" value="MDN4517473.1"/>
    <property type="molecule type" value="Genomic_DNA"/>
</dbReference>
<name>A0ABT8H9N8_MYCAO</name>
<dbReference type="InterPro" id="IPR020904">
    <property type="entry name" value="Sc_DH/Rdtase_CS"/>
</dbReference>
<evidence type="ECO:0000313" key="6">
    <source>
        <dbReference type="Proteomes" id="UP001172687"/>
    </source>
</evidence>
<dbReference type="PRINTS" id="PR00081">
    <property type="entry name" value="GDHRDH"/>
</dbReference>
<keyword evidence="3 5" id="KW-0560">Oxidoreductase</keyword>
<dbReference type="PANTHER" id="PTHR43391:SF14">
    <property type="entry name" value="DEHYDROGENASE_REDUCTASE SDR FAMILY PROTEIN 7-LIKE"/>
    <property type="match status" value="1"/>
</dbReference>
<evidence type="ECO:0000313" key="5">
    <source>
        <dbReference type="EMBL" id="MDN4517473.1"/>
    </source>
</evidence>
<gene>
    <name evidence="5" type="ORF">QYF68_06490</name>
</gene>
<dbReference type="InterPro" id="IPR002347">
    <property type="entry name" value="SDR_fam"/>
</dbReference>
<organism evidence="5 6">
    <name type="scientific">Mycolicibacterium austroafricanum</name>
    <name type="common">Mycobacterium austroafricanum</name>
    <dbReference type="NCBI Taxonomy" id="39687"/>
    <lineage>
        <taxon>Bacteria</taxon>
        <taxon>Bacillati</taxon>
        <taxon>Actinomycetota</taxon>
        <taxon>Actinomycetes</taxon>
        <taxon>Mycobacteriales</taxon>
        <taxon>Mycobacteriaceae</taxon>
        <taxon>Mycolicibacterium</taxon>
    </lineage>
</organism>
<dbReference type="CDD" id="cd05233">
    <property type="entry name" value="SDR_c"/>
    <property type="match status" value="1"/>
</dbReference>
<evidence type="ECO:0000256" key="2">
    <source>
        <dbReference type="ARBA" id="ARBA00022857"/>
    </source>
</evidence>
<accession>A0ABT8H9N8</accession>
<dbReference type="InterPro" id="IPR036291">
    <property type="entry name" value="NAD(P)-bd_dom_sf"/>
</dbReference>
<comment type="caution">
    <text evidence="5">The sequence shown here is derived from an EMBL/GenBank/DDBJ whole genome shotgun (WGS) entry which is preliminary data.</text>
</comment>
<dbReference type="GO" id="GO:0016491">
    <property type="term" value="F:oxidoreductase activity"/>
    <property type="evidence" value="ECO:0007669"/>
    <property type="project" value="UniProtKB-KW"/>
</dbReference>
<keyword evidence="6" id="KW-1185">Reference proteome</keyword>